<keyword evidence="8" id="KW-1185">Reference proteome</keyword>
<dbReference type="InterPro" id="IPR000571">
    <property type="entry name" value="Znf_CCCH"/>
</dbReference>
<evidence type="ECO:0000256" key="3">
    <source>
        <dbReference type="ARBA" id="ARBA00022833"/>
    </source>
</evidence>
<evidence type="ECO:0000259" key="6">
    <source>
        <dbReference type="PROSITE" id="PS50103"/>
    </source>
</evidence>
<dbReference type="Gene3D" id="4.10.1000.10">
    <property type="entry name" value="Zinc finger, CCCH-type"/>
    <property type="match status" value="1"/>
</dbReference>
<evidence type="ECO:0000256" key="2">
    <source>
        <dbReference type="ARBA" id="ARBA00022771"/>
    </source>
</evidence>
<feature type="compositionally biased region" description="Polar residues" evidence="5">
    <location>
        <begin position="160"/>
        <end position="181"/>
    </location>
</feature>
<sequence>MTSFKFPPPPPPPPKASTNDAQEQYSSQRGGHNNQGGGRGRGGQGRGRGNNYNGPSRGGYSQGHGDSRSNGSANTRGNQRGGGFQRDGRGASQHTSPRRPQPRAPQTNTPTNRSQNAYVNPQFQHGAPTQLQADPAALAQAMAFMATPAGVQSMAAFANHMSQGGQMPQSPTSSMPGQSPSEFGGKKRKRNENIQPPRPAHASPPLKQQPPSQKPPRAKAAPPPAIPNFGFALPPVKAPQPVPKTTVASKAIQNKPKVHLGLTRQGEVVYEESSGEEDIDEEAAYASKAKFDGMVFEYGGETLSLQTPAELAAFIKDRKRQYPTRRRITEKAREIAERRTAEIDFLRKLSGRPPAPKSANDVDTERKASVSNEAVEALRRRVQESVLEKQRERAQSNVQIAPAPASDRPKTMDLGLGYSSESDSDGEESSELSDSSVLSSSDESSDDSDEESDSDSGPEEVTSRKAPPPAVVPPAPPPAPPRDKTADGREICSFWEQYGKCRLGRRCRFAHPPPVEKRVGLYERLVEQEKEKADRLALDAIKYLGRNGFLG</sequence>
<evidence type="ECO:0000256" key="5">
    <source>
        <dbReference type="SAM" id="MobiDB-lite"/>
    </source>
</evidence>
<dbReference type="Pfam" id="PF10453">
    <property type="entry name" value="NUFIP1"/>
    <property type="match status" value="1"/>
</dbReference>
<evidence type="ECO:0000313" key="7">
    <source>
        <dbReference type="EMBL" id="KAF2662717.1"/>
    </source>
</evidence>
<evidence type="ECO:0000256" key="1">
    <source>
        <dbReference type="ARBA" id="ARBA00022723"/>
    </source>
</evidence>
<dbReference type="GO" id="GO:0008270">
    <property type="term" value="F:zinc ion binding"/>
    <property type="evidence" value="ECO:0007669"/>
    <property type="project" value="UniProtKB-KW"/>
</dbReference>
<evidence type="ECO:0000313" key="8">
    <source>
        <dbReference type="Proteomes" id="UP000799324"/>
    </source>
</evidence>
<feature type="compositionally biased region" description="Acidic residues" evidence="5">
    <location>
        <begin position="422"/>
        <end position="431"/>
    </location>
</feature>
<feature type="region of interest" description="Disordered" evidence="5">
    <location>
        <begin position="1"/>
        <end position="132"/>
    </location>
</feature>
<dbReference type="OrthoDB" id="273070at2759"/>
<dbReference type="Proteomes" id="UP000799324">
    <property type="component" value="Unassembled WGS sequence"/>
</dbReference>
<dbReference type="EMBL" id="MU004288">
    <property type="protein sequence ID" value="KAF2662717.1"/>
    <property type="molecule type" value="Genomic_DNA"/>
</dbReference>
<dbReference type="SUPFAM" id="SSF90229">
    <property type="entry name" value="CCCH zinc finger"/>
    <property type="match status" value="1"/>
</dbReference>
<dbReference type="InterPro" id="IPR036855">
    <property type="entry name" value="Znf_CCCH_sf"/>
</dbReference>
<feature type="compositionally biased region" description="Polar residues" evidence="5">
    <location>
        <begin position="16"/>
        <end position="25"/>
    </location>
</feature>
<feature type="compositionally biased region" description="Pro residues" evidence="5">
    <location>
        <begin position="1"/>
        <end position="15"/>
    </location>
</feature>
<protein>
    <recommendedName>
        <fullName evidence="6">C3H1-type domain-containing protein</fullName>
    </recommendedName>
</protein>
<feature type="region of interest" description="Disordered" evidence="5">
    <location>
        <begin position="157"/>
        <end position="245"/>
    </location>
</feature>
<dbReference type="PANTHER" id="PTHR48125">
    <property type="entry name" value="LP07818P1"/>
    <property type="match status" value="1"/>
</dbReference>
<accession>A0A6A6TU67</accession>
<feature type="compositionally biased region" description="Basic and acidic residues" evidence="5">
    <location>
        <begin position="376"/>
        <end position="394"/>
    </location>
</feature>
<keyword evidence="2 4" id="KW-0863">Zinc-finger</keyword>
<feature type="compositionally biased region" description="Acidic residues" evidence="5">
    <location>
        <begin position="443"/>
        <end position="458"/>
    </location>
</feature>
<evidence type="ECO:0000256" key="4">
    <source>
        <dbReference type="PROSITE-ProRule" id="PRU00723"/>
    </source>
</evidence>
<keyword evidence="3 4" id="KW-0862">Zinc</keyword>
<feature type="compositionally biased region" description="Pro residues" evidence="5">
    <location>
        <begin position="466"/>
        <end position="480"/>
    </location>
</feature>
<gene>
    <name evidence="7" type="ORF">K491DRAFT_709388</name>
</gene>
<feature type="region of interest" description="Disordered" evidence="5">
    <location>
        <begin position="344"/>
        <end position="488"/>
    </location>
</feature>
<dbReference type="InterPro" id="IPR019496">
    <property type="entry name" value="NUFIP1_cons_dom"/>
</dbReference>
<name>A0A6A6TU67_9PLEO</name>
<dbReference type="SMART" id="SM00356">
    <property type="entry name" value="ZnF_C3H1"/>
    <property type="match status" value="1"/>
</dbReference>
<feature type="domain" description="C3H1-type" evidence="6">
    <location>
        <begin position="486"/>
        <end position="514"/>
    </location>
</feature>
<organism evidence="7 8">
    <name type="scientific">Lophiostoma macrostomum CBS 122681</name>
    <dbReference type="NCBI Taxonomy" id="1314788"/>
    <lineage>
        <taxon>Eukaryota</taxon>
        <taxon>Fungi</taxon>
        <taxon>Dikarya</taxon>
        <taxon>Ascomycota</taxon>
        <taxon>Pezizomycotina</taxon>
        <taxon>Dothideomycetes</taxon>
        <taxon>Pleosporomycetidae</taxon>
        <taxon>Pleosporales</taxon>
        <taxon>Lophiostomataceae</taxon>
        <taxon>Lophiostoma</taxon>
    </lineage>
</organism>
<dbReference type="PANTHER" id="PTHR48125:SF12">
    <property type="entry name" value="AT HOOK TRANSCRIPTION FACTOR FAMILY-RELATED"/>
    <property type="match status" value="1"/>
</dbReference>
<feature type="compositionally biased region" description="Polar residues" evidence="5">
    <location>
        <begin position="104"/>
        <end position="123"/>
    </location>
</feature>
<proteinExistence type="predicted"/>
<reference evidence="7" key="1">
    <citation type="journal article" date="2020" name="Stud. Mycol.">
        <title>101 Dothideomycetes genomes: a test case for predicting lifestyles and emergence of pathogens.</title>
        <authorList>
            <person name="Haridas S."/>
            <person name="Albert R."/>
            <person name="Binder M."/>
            <person name="Bloem J."/>
            <person name="Labutti K."/>
            <person name="Salamov A."/>
            <person name="Andreopoulos B."/>
            <person name="Baker S."/>
            <person name="Barry K."/>
            <person name="Bills G."/>
            <person name="Bluhm B."/>
            <person name="Cannon C."/>
            <person name="Castanera R."/>
            <person name="Culley D."/>
            <person name="Daum C."/>
            <person name="Ezra D."/>
            <person name="Gonzalez J."/>
            <person name="Henrissat B."/>
            <person name="Kuo A."/>
            <person name="Liang C."/>
            <person name="Lipzen A."/>
            <person name="Lutzoni F."/>
            <person name="Magnuson J."/>
            <person name="Mondo S."/>
            <person name="Nolan M."/>
            <person name="Ohm R."/>
            <person name="Pangilinan J."/>
            <person name="Park H.-J."/>
            <person name="Ramirez L."/>
            <person name="Alfaro M."/>
            <person name="Sun H."/>
            <person name="Tritt A."/>
            <person name="Yoshinaga Y."/>
            <person name="Zwiers L.-H."/>
            <person name="Turgeon B."/>
            <person name="Goodwin S."/>
            <person name="Spatafora J."/>
            <person name="Crous P."/>
            <person name="Grigoriev I."/>
        </authorList>
    </citation>
    <scope>NUCLEOTIDE SEQUENCE</scope>
    <source>
        <strain evidence="7">CBS 122681</strain>
    </source>
</reference>
<dbReference type="PROSITE" id="PS50103">
    <property type="entry name" value="ZF_C3H1"/>
    <property type="match status" value="1"/>
</dbReference>
<feature type="compositionally biased region" description="Low complexity" evidence="5">
    <location>
        <begin position="432"/>
        <end position="442"/>
    </location>
</feature>
<feature type="zinc finger region" description="C3H1-type" evidence="4">
    <location>
        <begin position="486"/>
        <end position="514"/>
    </location>
</feature>
<feature type="compositionally biased region" description="Gly residues" evidence="5">
    <location>
        <begin position="33"/>
        <end position="48"/>
    </location>
</feature>
<dbReference type="AlphaFoldDB" id="A0A6A6TU67"/>
<dbReference type="Pfam" id="PF00642">
    <property type="entry name" value="zf-CCCH"/>
    <property type="match status" value="1"/>
</dbReference>
<keyword evidence="1 4" id="KW-0479">Metal-binding</keyword>